<gene>
    <name evidence="10" type="ORF">B5807_10329</name>
</gene>
<dbReference type="EMBL" id="KZ107854">
    <property type="protein sequence ID" value="OSS45471.1"/>
    <property type="molecule type" value="Genomic_DNA"/>
</dbReference>
<dbReference type="PROSITE" id="PS50011">
    <property type="entry name" value="PROTEIN_KINASE_DOM"/>
    <property type="match status" value="1"/>
</dbReference>
<dbReference type="InParanoid" id="A0A1Y2LNK0"/>
<feature type="region of interest" description="Disordered" evidence="7">
    <location>
        <begin position="499"/>
        <end position="541"/>
    </location>
</feature>
<dbReference type="InterPro" id="IPR000253">
    <property type="entry name" value="FHA_dom"/>
</dbReference>
<evidence type="ECO:0000313" key="11">
    <source>
        <dbReference type="Proteomes" id="UP000193240"/>
    </source>
</evidence>
<protein>
    <recommendedName>
        <fullName evidence="12">Protein kinase domain-containing protein</fullName>
    </recommendedName>
</protein>
<dbReference type="InterPro" id="IPR008271">
    <property type="entry name" value="Ser/Thr_kinase_AS"/>
</dbReference>
<keyword evidence="3 6" id="KW-0067">ATP-binding</keyword>
<evidence type="ECO:0000256" key="3">
    <source>
        <dbReference type="ARBA" id="ARBA00022840"/>
    </source>
</evidence>
<dbReference type="Gene3D" id="1.10.510.10">
    <property type="entry name" value="Transferase(Phosphotransferase) domain 1"/>
    <property type="match status" value="1"/>
</dbReference>
<proteinExistence type="inferred from homology"/>
<dbReference type="InterPro" id="IPR000719">
    <property type="entry name" value="Prot_kinase_dom"/>
</dbReference>
<dbReference type="PANTHER" id="PTHR44167">
    <property type="entry name" value="OVARIAN-SPECIFIC SERINE/THREONINE-PROTEIN KINASE LOK-RELATED"/>
    <property type="match status" value="1"/>
</dbReference>
<dbReference type="PANTHER" id="PTHR44167:SF26">
    <property type="entry name" value="PROTEIN KINASE, PUTATIVE (AFU_ORTHOLOGUE AFUA_5G07950)-RELATED"/>
    <property type="match status" value="1"/>
</dbReference>
<dbReference type="PROSITE" id="PS00108">
    <property type="entry name" value="PROTEIN_KINASE_ST"/>
    <property type="match status" value="1"/>
</dbReference>
<dbReference type="GO" id="GO:0005524">
    <property type="term" value="F:ATP binding"/>
    <property type="evidence" value="ECO:0007669"/>
    <property type="project" value="UniProtKB-UniRule"/>
</dbReference>
<feature type="compositionally biased region" description="Basic and acidic residues" evidence="7">
    <location>
        <begin position="580"/>
        <end position="592"/>
    </location>
</feature>
<dbReference type="InterPro" id="IPR017441">
    <property type="entry name" value="Protein_kinase_ATP_BS"/>
</dbReference>
<evidence type="ECO:0008006" key="12">
    <source>
        <dbReference type="Google" id="ProtNLM"/>
    </source>
</evidence>
<dbReference type="Gene3D" id="2.60.200.20">
    <property type="match status" value="1"/>
</dbReference>
<feature type="binding site" evidence="6">
    <location>
        <position position="191"/>
    </location>
    <ligand>
        <name>ATP</name>
        <dbReference type="ChEBI" id="CHEBI:30616"/>
    </ligand>
</feature>
<keyword evidence="2 6" id="KW-0547">Nucleotide-binding</keyword>
<dbReference type="SMART" id="SM00220">
    <property type="entry name" value="S_TKc"/>
    <property type="match status" value="1"/>
</dbReference>
<name>A0A1Y2LNK0_EPING</name>
<dbReference type="GO" id="GO:0051598">
    <property type="term" value="P:meiotic recombination checkpoint signaling"/>
    <property type="evidence" value="ECO:0007669"/>
    <property type="project" value="TreeGrafter"/>
</dbReference>
<dbReference type="SUPFAM" id="SSF56112">
    <property type="entry name" value="Protein kinase-like (PK-like)"/>
    <property type="match status" value="1"/>
</dbReference>
<dbReference type="Pfam" id="PF00069">
    <property type="entry name" value="Pkinase"/>
    <property type="match status" value="1"/>
</dbReference>
<dbReference type="Gene3D" id="3.30.200.20">
    <property type="entry name" value="Phosphorylase Kinase, domain 1"/>
    <property type="match status" value="1"/>
</dbReference>
<dbReference type="STRING" id="105696.A0A1Y2LNK0"/>
<evidence type="ECO:0000256" key="4">
    <source>
        <dbReference type="ARBA" id="ARBA00047899"/>
    </source>
</evidence>
<dbReference type="InterPro" id="IPR011009">
    <property type="entry name" value="Kinase-like_dom_sf"/>
</dbReference>
<dbReference type="GO" id="GO:0005634">
    <property type="term" value="C:nucleus"/>
    <property type="evidence" value="ECO:0007669"/>
    <property type="project" value="TreeGrafter"/>
</dbReference>
<dbReference type="InterPro" id="IPR008984">
    <property type="entry name" value="SMAD_FHA_dom_sf"/>
</dbReference>
<evidence type="ECO:0000256" key="2">
    <source>
        <dbReference type="ARBA" id="ARBA00022741"/>
    </source>
</evidence>
<dbReference type="SUPFAM" id="SSF49879">
    <property type="entry name" value="SMAD/FHA domain"/>
    <property type="match status" value="1"/>
</dbReference>
<sequence>MSDWRASNLSVCDVMCSDMQEKLTFIATHGSIEVCGNEQFVLGRDMKCRYSWHDDFTISREHLRIHCILYDQNTITDIAPFVYATDLSANGTYLKKSNSECTGSQGRGILMGKNGTFLLDDGDELQLSDSVTLIYQSLGQVKQCTLTKTQEREKDLLSSRYLLTGRLLGEGGYGKVLIGIDQATHLQLACKVVDLKRLYGRRSTLQIPTNVGQWSASQEFRQLPAQFQKCFREIDITKDISHPNIVHIQKVFWSSSTIYMFQDLVTGGDLLSYIDFKRDKLPTIESAVIIRQVLLGVQYLHNHDIVHRDLKPENILMTSLNSGARIVITDFGHARFLPNGDTQRDLASNKMKRMWSVVGTLEYTAPEVHRANKTIPRDWGYSLTVDMWSIGTITAALLTGQTFFSHRKDGAFEEDAQRVVVGLAAKCDLSILDDENHPSWGPIASAPKNFVKRLLVLDENDRMSATEALGHIWFTHPMMAREYKAQYERSIKDWHPRHKDNQLVEHIPTIQMTPVSSRMSDDEPFSRTPSHFLPHNQKPYLDDFEDTHQRAEHSQFFDQHASQLEPASHENSHAGSEASSFDKEYDQGRSDISRQGQLQRVSKSTRGEYFRREAIDLDDLEGGAEELHDTTNAVELSSSNNDSARSQRRYLPVNTIQVRTTPSPDIEASGGVNQWWPHRYPPTQFHYDTQAEPMTQDDDFIVVQETPPGSMDEATKPTPTIVDTPDHAHKQAFELQDLREAPITQKVNKKRKVYGRRR</sequence>
<dbReference type="OMA" id="EYDENPR"/>
<comment type="similarity">
    <text evidence="1">Belongs to the protein kinase superfamily. CAMK Ser/Thr protein kinase family. CHEK2 subfamily.</text>
</comment>
<feature type="region of interest" description="Disordered" evidence="7">
    <location>
        <begin position="560"/>
        <end position="605"/>
    </location>
</feature>
<feature type="compositionally biased region" description="Polar residues" evidence="7">
    <location>
        <begin position="593"/>
        <end position="604"/>
    </location>
</feature>
<dbReference type="GO" id="GO:0005737">
    <property type="term" value="C:cytoplasm"/>
    <property type="evidence" value="ECO:0007669"/>
    <property type="project" value="TreeGrafter"/>
</dbReference>
<dbReference type="FunCoup" id="A0A1Y2LNK0">
    <property type="interactions" value="175"/>
</dbReference>
<keyword evidence="11" id="KW-1185">Reference proteome</keyword>
<dbReference type="PROSITE" id="PS00107">
    <property type="entry name" value="PROTEIN_KINASE_ATP"/>
    <property type="match status" value="1"/>
</dbReference>
<evidence type="ECO:0000256" key="1">
    <source>
        <dbReference type="ARBA" id="ARBA00005575"/>
    </source>
</evidence>
<reference evidence="10 11" key="1">
    <citation type="journal article" date="2017" name="Genome Announc.">
        <title>Genome sequence of the saprophytic ascomycete Epicoccum nigrum ICMP 19927 strain isolated from New Zealand.</title>
        <authorList>
            <person name="Fokin M."/>
            <person name="Fleetwood D."/>
            <person name="Weir B.S."/>
            <person name="Villas-Boas S.G."/>
        </authorList>
    </citation>
    <scope>NUCLEOTIDE SEQUENCE [LARGE SCALE GENOMIC DNA]</scope>
    <source>
        <strain evidence="10 11">ICMP 19927</strain>
    </source>
</reference>
<dbReference type="GO" id="GO:0004674">
    <property type="term" value="F:protein serine/threonine kinase activity"/>
    <property type="evidence" value="ECO:0007669"/>
    <property type="project" value="UniProtKB-EC"/>
</dbReference>
<comment type="catalytic activity">
    <reaction evidence="4">
        <text>L-threonyl-[protein] + ATP = O-phospho-L-threonyl-[protein] + ADP + H(+)</text>
        <dbReference type="Rhea" id="RHEA:46608"/>
        <dbReference type="Rhea" id="RHEA-COMP:11060"/>
        <dbReference type="Rhea" id="RHEA-COMP:11605"/>
        <dbReference type="ChEBI" id="CHEBI:15378"/>
        <dbReference type="ChEBI" id="CHEBI:30013"/>
        <dbReference type="ChEBI" id="CHEBI:30616"/>
        <dbReference type="ChEBI" id="CHEBI:61977"/>
        <dbReference type="ChEBI" id="CHEBI:456216"/>
        <dbReference type="EC" id="2.7.11.1"/>
    </reaction>
</comment>
<evidence type="ECO:0000313" key="10">
    <source>
        <dbReference type="EMBL" id="OSS45471.1"/>
    </source>
</evidence>
<evidence type="ECO:0000259" key="9">
    <source>
        <dbReference type="PROSITE" id="PS50011"/>
    </source>
</evidence>
<comment type="catalytic activity">
    <reaction evidence="5">
        <text>L-seryl-[protein] + ATP = O-phospho-L-seryl-[protein] + ADP + H(+)</text>
        <dbReference type="Rhea" id="RHEA:17989"/>
        <dbReference type="Rhea" id="RHEA-COMP:9863"/>
        <dbReference type="Rhea" id="RHEA-COMP:11604"/>
        <dbReference type="ChEBI" id="CHEBI:15378"/>
        <dbReference type="ChEBI" id="CHEBI:29999"/>
        <dbReference type="ChEBI" id="CHEBI:30616"/>
        <dbReference type="ChEBI" id="CHEBI:83421"/>
        <dbReference type="ChEBI" id="CHEBI:456216"/>
        <dbReference type="EC" id="2.7.11.1"/>
    </reaction>
</comment>
<evidence type="ECO:0000256" key="7">
    <source>
        <dbReference type="SAM" id="MobiDB-lite"/>
    </source>
</evidence>
<dbReference type="Proteomes" id="UP000193240">
    <property type="component" value="Unassembled WGS sequence"/>
</dbReference>
<feature type="domain" description="FHA" evidence="8">
    <location>
        <begin position="40"/>
        <end position="99"/>
    </location>
</feature>
<evidence type="ECO:0000256" key="6">
    <source>
        <dbReference type="PROSITE-ProRule" id="PRU10141"/>
    </source>
</evidence>
<evidence type="ECO:0000259" key="8">
    <source>
        <dbReference type="PROSITE" id="PS50006"/>
    </source>
</evidence>
<organism evidence="10 11">
    <name type="scientific">Epicoccum nigrum</name>
    <name type="common">Soil fungus</name>
    <name type="synonym">Epicoccum purpurascens</name>
    <dbReference type="NCBI Taxonomy" id="105696"/>
    <lineage>
        <taxon>Eukaryota</taxon>
        <taxon>Fungi</taxon>
        <taxon>Dikarya</taxon>
        <taxon>Ascomycota</taxon>
        <taxon>Pezizomycotina</taxon>
        <taxon>Dothideomycetes</taxon>
        <taxon>Pleosporomycetidae</taxon>
        <taxon>Pleosporales</taxon>
        <taxon>Pleosporineae</taxon>
        <taxon>Didymellaceae</taxon>
        <taxon>Epicoccum</taxon>
    </lineage>
</organism>
<evidence type="ECO:0000256" key="5">
    <source>
        <dbReference type="ARBA" id="ARBA00048679"/>
    </source>
</evidence>
<feature type="domain" description="Protein kinase" evidence="9">
    <location>
        <begin position="162"/>
        <end position="474"/>
    </location>
</feature>
<accession>A0A1Y2LNK0</accession>
<dbReference type="AlphaFoldDB" id="A0A1Y2LNK0"/>
<dbReference type="PROSITE" id="PS50006">
    <property type="entry name" value="FHA_DOMAIN"/>
    <property type="match status" value="1"/>
</dbReference>